<evidence type="ECO:0000256" key="4">
    <source>
        <dbReference type="ARBA" id="ARBA00022605"/>
    </source>
</evidence>
<dbReference type="PROSITE" id="PS00858">
    <property type="entry name" value="PREPHENATE_DEHYDR_2"/>
    <property type="match status" value="1"/>
</dbReference>
<dbReference type="RefSeq" id="WP_106298316.1">
    <property type="nucleotide sequence ID" value="NZ_PVTI01000022.1"/>
</dbReference>
<evidence type="ECO:0000256" key="7">
    <source>
        <dbReference type="ARBA" id="ARBA00023239"/>
    </source>
</evidence>
<dbReference type="InterPro" id="IPR008242">
    <property type="entry name" value="Chor_mutase/pphenate_deHydtase"/>
</dbReference>
<dbReference type="PANTHER" id="PTHR21022:SF19">
    <property type="entry name" value="PREPHENATE DEHYDRATASE-RELATED"/>
    <property type="match status" value="1"/>
</dbReference>
<comment type="pathway">
    <text evidence="1 10">Amino-acid biosynthesis; L-phenylalanine biosynthesis; phenylpyruvate from prephenate: step 1/1.</text>
</comment>
<feature type="domain" description="ACT" evidence="12">
    <location>
        <begin position="213"/>
        <end position="290"/>
    </location>
</feature>
<evidence type="ECO:0000256" key="6">
    <source>
        <dbReference type="ARBA" id="ARBA00023222"/>
    </source>
</evidence>
<keyword evidence="5 10" id="KW-0057">Aromatic amino acid biosynthesis</keyword>
<evidence type="ECO:0000313" key="14">
    <source>
        <dbReference type="Proteomes" id="UP000237822"/>
    </source>
</evidence>
<dbReference type="Gene3D" id="3.30.70.260">
    <property type="match status" value="1"/>
</dbReference>
<feature type="site" description="Essential for prephenate dehydratase activity" evidence="9">
    <location>
        <position position="191"/>
    </location>
</feature>
<dbReference type="GO" id="GO:0005737">
    <property type="term" value="C:cytoplasm"/>
    <property type="evidence" value="ECO:0007669"/>
    <property type="project" value="TreeGrafter"/>
</dbReference>
<dbReference type="UniPathway" id="UPA00121">
    <property type="reaction ID" value="UER00345"/>
</dbReference>
<dbReference type="Proteomes" id="UP000237822">
    <property type="component" value="Unassembled WGS sequence"/>
</dbReference>
<keyword evidence="7 10" id="KW-0456">Lyase</keyword>
<evidence type="ECO:0000256" key="2">
    <source>
        <dbReference type="ARBA" id="ARBA00013147"/>
    </source>
</evidence>
<evidence type="ECO:0000259" key="11">
    <source>
        <dbReference type="PROSITE" id="PS51171"/>
    </source>
</evidence>
<keyword evidence="4 10" id="KW-0028">Amino-acid biosynthesis</keyword>
<evidence type="ECO:0000256" key="3">
    <source>
        <dbReference type="ARBA" id="ARBA00021872"/>
    </source>
</evidence>
<name>A0A2T0UCI3_9MICO</name>
<dbReference type="PROSITE" id="PS51171">
    <property type="entry name" value="PREPHENATE_DEHYDR_3"/>
    <property type="match status" value="1"/>
</dbReference>
<sequence>MTTRYGYLGPEGTFTQMALQSWVTAHEDGPDAAGTGEQVPFGSVDQALDALRRSEIDAAMVPIENSVEGGVSATLDALASGDPLVVTGEVNVPITFVLAARAGMPLADVRSVGTHSHAWAQVRGWMDAHLPAATYVPTLSTAAAAAGLGDAGGSDGGRAAYDAAVCAPVAATNHGLTVLATDIGDRVGAVTRFVLVARPGALPERTGADKTTVMLFQRDDRAGGLLELLEQFAVRGINMTRLESRPTKESLGSYCFSIDFEGHVWDERVGEALMGLKRVCAEVRFLGSYPREDGAQVEVAPLTTDEDFAGARAWLTSLRRG</sequence>
<evidence type="ECO:0000256" key="1">
    <source>
        <dbReference type="ARBA" id="ARBA00004741"/>
    </source>
</evidence>
<comment type="caution">
    <text evidence="13">The sequence shown here is derived from an EMBL/GenBank/DDBJ whole genome shotgun (WGS) entry which is preliminary data.</text>
</comment>
<dbReference type="EMBL" id="PVTI01000022">
    <property type="protein sequence ID" value="PRY55629.1"/>
    <property type="molecule type" value="Genomic_DNA"/>
</dbReference>
<dbReference type="CDD" id="cd13632">
    <property type="entry name" value="PBP2_Aa-PDT_like"/>
    <property type="match status" value="1"/>
</dbReference>
<organism evidence="13 14">
    <name type="scientific">Knoellia remsis</name>
    <dbReference type="NCBI Taxonomy" id="407159"/>
    <lineage>
        <taxon>Bacteria</taxon>
        <taxon>Bacillati</taxon>
        <taxon>Actinomycetota</taxon>
        <taxon>Actinomycetes</taxon>
        <taxon>Micrococcales</taxon>
        <taxon>Intrasporangiaceae</taxon>
        <taxon>Knoellia</taxon>
    </lineage>
</organism>
<evidence type="ECO:0000313" key="13">
    <source>
        <dbReference type="EMBL" id="PRY55629.1"/>
    </source>
</evidence>
<dbReference type="CDD" id="cd04905">
    <property type="entry name" value="ACT_CM-PDT"/>
    <property type="match status" value="1"/>
</dbReference>
<accession>A0A2T0UCI3</accession>
<keyword evidence="6 10" id="KW-0584">Phenylalanine biosynthesis</keyword>
<gene>
    <name evidence="10" type="primary">pheA</name>
    <name evidence="13" type="ORF">BCF74_12213</name>
</gene>
<proteinExistence type="predicted"/>
<protein>
    <recommendedName>
        <fullName evidence="3 10">Prephenate dehydratase</fullName>
        <shortName evidence="10">PDT</shortName>
        <ecNumber evidence="2 10">4.2.1.51</ecNumber>
    </recommendedName>
</protein>
<evidence type="ECO:0000256" key="10">
    <source>
        <dbReference type="RuleBase" id="RU361254"/>
    </source>
</evidence>
<dbReference type="NCBIfam" id="NF008865">
    <property type="entry name" value="PRK11898.1"/>
    <property type="match status" value="1"/>
</dbReference>
<dbReference type="OrthoDB" id="9802281at2"/>
<evidence type="ECO:0000256" key="9">
    <source>
        <dbReference type="PIRSR" id="PIRSR001500-2"/>
    </source>
</evidence>
<dbReference type="EC" id="4.2.1.51" evidence="2 10"/>
<dbReference type="GO" id="GO:0004664">
    <property type="term" value="F:prephenate dehydratase activity"/>
    <property type="evidence" value="ECO:0007669"/>
    <property type="project" value="UniProtKB-UniRule"/>
</dbReference>
<dbReference type="PIRSF" id="PIRSF001500">
    <property type="entry name" value="Chor_mut_pdt_Ppr"/>
    <property type="match status" value="1"/>
</dbReference>
<keyword evidence="14" id="KW-1185">Reference proteome</keyword>
<dbReference type="FunFam" id="3.40.190.10:FF:000064">
    <property type="entry name" value="Prephenate dehydratase"/>
    <property type="match status" value="1"/>
</dbReference>
<dbReference type="SUPFAM" id="SSF55021">
    <property type="entry name" value="ACT-like"/>
    <property type="match status" value="1"/>
</dbReference>
<reference evidence="13 14" key="1">
    <citation type="submission" date="2018-03" db="EMBL/GenBank/DDBJ databases">
        <title>Genomic Encyclopedia of Archaeal and Bacterial Type Strains, Phase II (KMG-II): from individual species to whole genera.</title>
        <authorList>
            <person name="Goeker M."/>
        </authorList>
    </citation>
    <scope>NUCLEOTIDE SEQUENCE [LARGE SCALE GENOMIC DNA]</scope>
    <source>
        <strain evidence="13 14">ATCC BAA-1496</strain>
    </source>
</reference>
<evidence type="ECO:0000259" key="12">
    <source>
        <dbReference type="PROSITE" id="PS51671"/>
    </source>
</evidence>
<dbReference type="InterPro" id="IPR002912">
    <property type="entry name" value="ACT_dom"/>
</dbReference>
<dbReference type="SUPFAM" id="SSF53850">
    <property type="entry name" value="Periplasmic binding protein-like II"/>
    <property type="match status" value="1"/>
</dbReference>
<dbReference type="InterPro" id="IPR018528">
    <property type="entry name" value="Preph_deHydtase_CS"/>
</dbReference>
<feature type="domain" description="Prephenate dehydratase" evidence="11">
    <location>
        <begin position="4"/>
        <end position="198"/>
    </location>
</feature>
<dbReference type="PANTHER" id="PTHR21022">
    <property type="entry name" value="PREPHENATE DEHYDRATASE P PROTEIN"/>
    <property type="match status" value="1"/>
</dbReference>
<evidence type="ECO:0000256" key="8">
    <source>
        <dbReference type="ARBA" id="ARBA00047848"/>
    </source>
</evidence>
<dbReference type="PROSITE" id="PS51671">
    <property type="entry name" value="ACT"/>
    <property type="match status" value="1"/>
</dbReference>
<comment type="catalytic activity">
    <reaction evidence="8 10">
        <text>prephenate + H(+) = 3-phenylpyruvate + CO2 + H2O</text>
        <dbReference type="Rhea" id="RHEA:21648"/>
        <dbReference type="ChEBI" id="CHEBI:15377"/>
        <dbReference type="ChEBI" id="CHEBI:15378"/>
        <dbReference type="ChEBI" id="CHEBI:16526"/>
        <dbReference type="ChEBI" id="CHEBI:18005"/>
        <dbReference type="ChEBI" id="CHEBI:29934"/>
        <dbReference type="EC" id="4.2.1.51"/>
    </reaction>
</comment>
<dbReference type="AlphaFoldDB" id="A0A2T0UCI3"/>
<evidence type="ECO:0000256" key="5">
    <source>
        <dbReference type="ARBA" id="ARBA00023141"/>
    </source>
</evidence>
<dbReference type="InterPro" id="IPR001086">
    <property type="entry name" value="Preph_deHydtase"/>
</dbReference>
<dbReference type="GO" id="GO:0009094">
    <property type="term" value="P:L-phenylalanine biosynthetic process"/>
    <property type="evidence" value="ECO:0007669"/>
    <property type="project" value="UniProtKB-UniPathway"/>
</dbReference>
<dbReference type="InterPro" id="IPR045865">
    <property type="entry name" value="ACT-like_dom_sf"/>
</dbReference>
<dbReference type="Gene3D" id="3.40.190.10">
    <property type="entry name" value="Periplasmic binding protein-like II"/>
    <property type="match status" value="2"/>
</dbReference>
<dbReference type="Pfam" id="PF00800">
    <property type="entry name" value="PDT"/>
    <property type="match status" value="1"/>
</dbReference>
<dbReference type="FunFam" id="3.30.70.260:FF:000012">
    <property type="entry name" value="Prephenate dehydratase"/>
    <property type="match status" value="1"/>
</dbReference>